<organism evidence="6">
    <name type="scientific">Magallana gigas</name>
    <name type="common">Pacific oyster</name>
    <name type="synonym">Crassostrea gigas</name>
    <dbReference type="NCBI Taxonomy" id="29159"/>
    <lineage>
        <taxon>Eukaryota</taxon>
        <taxon>Metazoa</taxon>
        <taxon>Spiralia</taxon>
        <taxon>Lophotrochozoa</taxon>
        <taxon>Mollusca</taxon>
        <taxon>Bivalvia</taxon>
        <taxon>Autobranchia</taxon>
        <taxon>Pteriomorphia</taxon>
        <taxon>Ostreida</taxon>
        <taxon>Ostreoidea</taxon>
        <taxon>Ostreidae</taxon>
        <taxon>Magallana</taxon>
    </lineage>
</organism>
<gene>
    <name evidence="6" type="ORF">CGI_10008532</name>
</gene>
<dbReference type="GO" id="GO:0016020">
    <property type="term" value="C:membrane"/>
    <property type="evidence" value="ECO:0007669"/>
    <property type="project" value="UniProtKB-SubCell"/>
</dbReference>
<dbReference type="PROSITE" id="PS50262">
    <property type="entry name" value="G_PROTEIN_RECEP_F1_2"/>
    <property type="match status" value="1"/>
</dbReference>
<dbReference type="InParanoid" id="K1Q0F9"/>
<evidence type="ECO:0000256" key="3">
    <source>
        <dbReference type="ARBA" id="ARBA00022989"/>
    </source>
</evidence>
<dbReference type="GO" id="GO:0004930">
    <property type="term" value="F:G protein-coupled receptor activity"/>
    <property type="evidence" value="ECO:0007669"/>
    <property type="project" value="InterPro"/>
</dbReference>
<reference evidence="6" key="1">
    <citation type="journal article" date="2012" name="Nature">
        <title>The oyster genome reveals stress adaptation and complexity of shell formation.</title>
        <authorList>
            <person name="Zhang G."/>
            <person name="Fang X."/>
            <person name="Guo X."/>
            <person name="Li L."/>
            <person name="Luo R."/>
            <person name="Xu F."/>
            <person name="Yang P."/>
            <person name="Zhang L."/>
            <person name="Wang X."/>
            <person name="Qi H."/>
            <person name="Xiong Z."/>
            <person name="Que H."/>
            <person name="Xie Y."/>
            <person name="Holland P.W."/>
            <person name="Paps J."/>
            <person name="Zhu Y."/>
            <person name="Wu F."/>
            <person name="Chen Y."/>
            <person name="Wang J."/>
            <person name="Peng C."/>
            <person name="Meng J."/>
            <person name="Yang L."/>
            <person name="Liu J."/>
            <person name="Wen B."/>
            <person name="Zhang N."/>
            <person name="Huang Z."/>
            <person name="Zhu Q."/>
            <person name="Feng Y."/>
            <person name="Mount A."/>
            <person name="Hedgecock D."/>
            <person name="Xu Z."/>
            <person name="Liu Y."/>
            <person name="Domazet-Loso T."/>
            <person name="Du Y."/>
            <person name="Sun X."/>
            <person name="Zhang S."/>
            <person name="Liu B."/>
            <person name="Cheng P."/>
            <person name="Jiang X."/>
            <person name="Li J."/>
            <person name="Fan D."/>
            <person name="Wang W."/>
            <person name="Fu W."/>
            <person name="Wang T."/>
            <person name="Wang B."/>
            <person name="Zhang J."/>
            <person name="Peng Z."/>
            <person name="Li Y."/>
            <person name="Li N."/>
            <person name="Wang J."/>
            <person name="Chen M."/>
            <person name="He Y."/>
            <person name="Tan F."/>
            <person name="Song X."/>
            <person name="Zheng Q."/>
            <person name="Huang R."/>
            <person name="Yang H."/>
            <person name="Du X."/>
            <person name="Chen L."/>
            <person name="Yang M."/>
            <person name="Gaffney P.M."/>
            <person name="Wang S."/>
            <person name="Luo L."/>
            <person name="She Z."/>
            <person name="Ming Y."/>
            <person name="Huang W."/>
            <person name="Zhang S."/>
            <person name="Huang B."/>
            <person name="Zhang Y."/>
            <person name="Qu T."/>
            <person name="Ni P."/>
            <person name="Miao G."/>
            <person name="Wang J."/>
            <person name="Wang Q."/>
            <person name="Steinberg C.E."/>
            <person name="Wang H."/>
            <person name="Li N."/>
            <person name="Qian L."/>
            <person name="Zhang G."/>
            <person name="Li Y."/>
            <person name="Yang H."/>
            <person name="Liu X."/>
            <person name="Wang J."/>
            <person name="Yin Y."/>
            <person name="Wang J."/>
        </authorList>
    </citation>
    <scope>NUCLEOTIDE SEQUENCE [LARGE SCALE GENOMIC DNA]</scope>
    <source>
        <strain evidence="6">05x7-T-G4-1.051#20</strain>
    </source>
</reference>
<name>K1Q0F9_MAGGI</name>
<dbReference type="AlphaFoldDB" id="K1Q0F9"/>
<proteinExistence type="predicted"/>
<accession>K1Q0F9</accession>
<dbReference type="EMBL" id="JH816312">
    <property type="protein sequence ID" value="EKC29932.1"/>
    <property type="molecule type" value="Genomic_DNA"/>
</dbReference>
<keyword evidence="3" id="KW-1133">Transmembrane helix</keyword>
<dbReference type="PANTHER" id="PTHR45698:SF1">
    <property type="entry name" value="TRACE AMINE-ASSOCIATED RECEPTOR 13C-LIKE"/>
    <property type="match status" value="1"/>
</dbReference>
<protein>
    <submittedName>
        <fullName evidence="6">Histamine H2 receptor</fullName>
    </submittedName>
</protein>
<sequence length="91" mass="10569">MAFVTVIFTVCWTPYTVFQIRYGLGISSDELYSLSNWLVFLGISNSIMNPFIYAWQRNDFRRKWFELMPCFGKNSTGRETSMTQNLSSIGS</sequence>
<dbReference type="InterPro" id="IPR017452">
    <property type="entry name" value="GPCR_Rhodpsn_7TM"/>
</dbReference>
<keyword evidence="2" id="KW-0812">Transmembrane</keyword>
<dbReference type="InterPro" id="IPR000276">
    <property type="entry name" value="GPCR_Rhodpsn"/>
</dbReference>
<evidence type="ECO:0000259" key="5">
    <source>
        <dbReference type="PROSITE" id="PS50262"/>
    </source>
</evidence>
<evidence type="ECO:0000256" key="4">
    <source>
        <dbReference type="ARBA" id="ARBA00023136"/>
    </source>
</evidence>
<comment type="subcellular location">
    <subcellularLocation>
        <location evidence="1">Membrane</location>
    </subcellularLocation>
</comment>
<keyword evidence="6" id="KW-0675">Receptor</keyword>
<dbReference type="PANTHER" id="PTHR45698">
    <property type="entry name" value="TRACE AMINE-ASSOCIATED RECEPTOR 19N-RELATED"/>
    <property type="match status" value="1"/>
</dbReference>
<evidence type="ECO:0000313" key="6">
    <source>
        <dbReference type="EMBL" id="EKC29932.1"/>
    </source>
</evidence>
<keyword evidence="4" id="KW-0472">Membrane</keyword>
<dbReference type="HOGENOM" id="CLU_2429174_0_0_1"/>
<evidence type="ECO:0000256" key="1">
    <source>
        <dbReference type="ARBA" id="ARBA00004370"/>
    </source>
</evidence>
<evidence type="ECO:0000256" key="2">
    <source>
        <dbReference type="ARBA" id="ARBA00022692"/>
    </source>
</evidence>
<feature type="domain" description="G-protein coupled receptors family 1 profile" evidence="5">
    <location>
        <begin position="1"/>
        <end position="53"/>
    </location>
</feature>
<dbReference type="Pfam" id="PF00001">
    <property type="entry name" value="7tm_1"/>
    <property type="match status" value="1"/>
</dbReference>
<dbReference type="SUPFAM" id="SSF81321">
    <property type="entry name" value="Family A G protein-coupled receptor-like"/>
    <property type="match status" value="1"/>
</dbReference>
<dbReference type="Gene3D" id="1.20.1070.10">
    <property type="entry name" value="Rhodopsin 7-helix transmembrane proteins"/>
    <property type="match status" value="1"/>
</dbReference>